<evidence type="ECO:0000256" key="7">
    <source>
        <dbReference type="ARBA" id="ARBA00023316"/>
    </source>
</evidence>
<keyword evidence="3" id="KW-0808">Transferase</keyword>
<reference evidence="9 10" key="1">
    <citation type="submission" date="2021-02" db="EMBL/GenBank/DDBJ databases">
        <title>Plant Genome Project.</title>
        <authorList>
            <person name="Zhang R.-G."/>
        </authorList>
    </citation>
    <scope>NUCLEOTIDE SEQUENCE [LARGE SCALE GENOMIC DNA]</scope>
    <source>
        <tissue evidence="9">Leaves</tissue>
    </source>
</reference>
<protein>
    <recommendedName>
        <fullName evidence="11">Cellulose synthase-like protein G2</fullName>
    </recommendedName>
</protein>
<feature type="transmembrane region" description="Helical" evidence="8">
    <location>
        <begin position="123"/>
        <end position="140"/>
    </location>
</feature>
<feature type="transmembrane region" description="Helical" evidence="8">
    <location>
        <begin position="935"/>
        <end position="957"/>
    </location>
</feature>
<feature type="transmembrane region" description="Helical" evidence="8">
    <location>
        <begin position="276"/>
        <end position="293"/>
    </location>
</feature>
<feature type="transmembrane region" description="Helical" evidence="8">
    <location>
        <begin position="211"/>
        <end position="233"/>
    </location>
</feature>
<gene>
    <name evidence="9" type="ORF">JRO89_XS03G0108400</name>
</gene>
<name>A0ABQ8I9H4_9ROSI</name>
<feature type="transmembrane region" description="Helical" evidence="8">
    <location>
        <begin position="305"/>
        <end position="325"/>
    </location>
</feature>
<evidence type="ECO:0000256" key="4">
    <source>
        <dbReference type="ARBA" id="ARBA00022692"/>
    </source>
</evidence>
<evidence type="ECO:0000256" key="5">
    <source>
        <dbReference type="ARBA" id="ARBA00022989"/>
    </source>
</evidence>
<feature type="transmembrane region" description="Helical" evidence="8">
    <location>
        <begin position="94"/>
        <end position="116"/>
    </location>
</feature>
<dbReference type="InterPro" id="IPR005150">
    <property type="entry name" value="Cellulose_synth"/>
</dbReference>
<evidence type="ECO:0000256" key="8">
    <source>
        <dbReference type="SAM" id="Phobius"/>
    </source>
</evidence>
<feature type="transmembrane region" description="Helical" evidence="8">
    <location>
        <begin position="969"/>
        <end position="988"/>
    </location>
</feature>
<evidence type="ECO:0000256" key="6">
    <source>
        <dbReference type="ARBA" id="ARBA00023136"/>
    </source>
</evidence>
<dbReference type="EMBL" id="JAFEMO010000003">
    <property type="protein sequence ID" value="KAH7573288.1"/>
    <property type="molecule type" value="Genomic_DNA"/>
</dbReference>
<comment type="subcellular location">
    <subcellularLocation>
        <location evidence="1">Endomembrane system</location>
        <topology evidence="1">Multi-pass membrane protein</topology>
    </subcellularLocation>
</comment>
<dbReference type="SUPFAM" id="SSF53448">
    <property type="entry name" value="Nucleotide-diphospho-sugar transferases"/>
    <property type="match status" value="1"/>
</dbReference>
<evidence type="ECO:0000313" key="10">
    <source>
        <dbReference type="Proteomes" id="UP000827721"/>
    </source>
</evidence>
<accession>A0ABQ8I9H4</accession>
<evidence type="ECO:0000256" key="3">
    <source>
        <dbReference type="ARBA" id="ARBA00022679"/>
    </source>
</evidence>
<evidence type="ECO:0000256" key="1">
    <source>
        <dbReference type="ARBA" id="ARBA00004127"/>
    </source>
</evidence>
<keyword evidence="5 8" id="KW-1133">Transmembrane helix</keyword>
<organism evidence="9 10">
    <name type="scientific">Xanthoceras sorbifolium</name>
    <dbReference type="NCBI Taxonomy" id="99658"/>
    <lineage>
        <taxon>Eukaryota</taxon>
        <taxon>Viridiplantae</taxon>
        <taxon>Streptophyta</taxon>
        <taxon>Embryophyta</taxon>
        <taxon>Tracheophyta</taxon>
        <taxon>Spermatophyta</taxon>
        <taxon>Magnoliopsida</taxon>
        <taxon>eudicotyledons</taxon>
        <taxon>Gunneridae</taxon>
        <taxon>Pentapetalae</taxon>
        <taxon>rosids</taxon>
        <taxon>malvids</taxon>
        <taxon>Sapindales</taxon>
        <taxon>Sapindaceae</taxon>
        <taxon>Xanthoceroideae</taxon>
        <taxon>Xanthoceras</taxon>
    </lineage>
</organism>
<keyword evidence="4 8" id="KW-0812">Transmembrane</keyword>
<feature type="transmembrane region" description="Helical" evidence="8">
    <location>
        <begin position="903"/>
        <end position="923"/>
    </location>
</feature>
<sequence>MQIGFSYECLLESTFTGYLLHCKGWTSVYLYPKRPCFLGCTTIDMKDAMVQLMKWNSELIRVGLSKFSPITYGVSRMSILQSMCYGYFTLQPLLSVALLLYAIVPQFCLFNGIALYPKVSNPWFAVFSILYISSLCQHLYEVLSTGATLRTFWNEQRIWIIKSVSGSLFGCLDVIMKRIGIQKAKFRLTNKAVDKEKLDQYKKGRFNFQGAALFTVPLTILVILNLVCFFGGLRRVILESNIEVMFGQLDSIDMENPDLPLHLCHAHNFSIIISKFHAFFHCIALAFLVYYRASFLFQETRPAPIIPWLLVFASELLLSFIWLIGRAYHWHPVSRTAFPKRLPGDDKLPAIDVFICTADPEKEPTFEVMNTVLSAMALDYPPEKLHVYLSDDGGSPLTLHGMREAYRFAKWWLPFCRRYGIKTRCPLAYFSAPENEDGSDIFVDGDQFVAEKNNIKKKYDTFKECLKSTKKEEDYWGNKRDHPSIIEVLQDTSSKTMQEDRVNYLPLLVYIAREKRPSHPHHFKAGAINVLLRVSGVISNSPYILGLDCDMYCNDPSSARQAMCFHLDPKISTSLAYVQFPQKFHNVGEHDIYDGHLRSAYGMNWQGMDGLTGPVLSGTGYYLKRESLYGHFPGQGADLLELKTCFGSSNLFIKSLRQNMVDGGNFSTTLLQEAKVLASSAYESNTEWGEKVGFLYQSVAEDFFTGFILHCKGWKATYLTPSRPQFLGSATTNLNDLLIQGIRWSSGLIQVGISRFCPLLYGSLRMSFLQSLCYGELALFPLFYCLPLWCFATVPQLCLLNGISLYPEVSSPFFIIYFLIFLSALSKHLLEVLTTGGSIETWRNEQRLWMIKSIASHLYGSLDAIMKTLGLRQASFQPTNKVLDEEQAKIYQMGKLDFQTSPMFLIPLVFVIILNATCLVGGITRIVFVGNWNKMLVQILLPVYILIINYAIVEGIIVRKDKGRISPAITRLSTVLVIYFFLGAFFLLY</sequence>
<feature type="transmembrane region" description="Helical" evidence="8">
    <location>
        <begin position="772"/>
        <end position="794"/>
    </location>
</feature>
<dbReference type="Gene3D" id="3.90.550.10">
    <property type="entry name" value="Spore Coat Polysaccharide Biosynthesis Protein SpsA, Chain A"/>
    <property type="match status" value="2"/>
</dbReference>
<evidence type="ECO:0008006" key="11">
    <source>
        <dbReference type="Google" id="ProtNLM"/>
    </source>
</evidence>
<keyword evidence="7" id="KW-0961">Cell wall biogenesis/degradation</keyword>
<dbReference type="Proteomes" id="UP000827721">
    <property type="component" value="Unassembled WGS sequence"/>
</dbReference>
<dbReference type="Pfam" id="PF03552">
    <property type="entry name" value="Cellulose_synt"/>
    <property type="match status" value="3"/>
</dbReference>
<keyword evidence="2" id="KW-0328">Glycosyltransferase</keyword>
<evidence type="ECO:0000256" key="2">
    <source>
        <dbReference type="ARBA" id="ARBA00022676"/>
    </source>
</evidence>
<keyword evidence="10" id="KW-1185">Reference proteome</keyword>
<keyword evidence="6 8" id="KW-0472">Membrane</keyword>
<comment type="caution">
    <text evidence="9">The sequence shown here is derived from an EMBL/GenBank/DDBJ whole genome shotgun (WGS) entry which is preliminary data.</text>
</comment>
<dbReference type="PANTHER" id="PTHR13301">
    <property type="entry name" value="X-BOX TRANSCRIPTION FACTOR-RELATED"/>
    <property type="match status" value="1"/>
</dbReference>
<feature type="transmembrane region" description="Helical" evidence="8">
    <location>
        <begin position="814"/>
        <end position="833"/>
    </location>
</feature>
<evidence type="ECO:0000313" key="9">
    <source>
        <dbReference type="EMBL" id="KAH7573288.1"/>
    </source>
</evidence>
<proteinExistence type="predicted"/>
<dbReference type="InterPro" id="IPR029044">
    <property type="entry name" value="Nucleotide-diphossugar_trans"/>
</dbReference>